<name>A0A848GDT2_9RHOO</name>
<evidence type="ECO:0000256" key="1">
    <source>
        <dbReference type="SAM" id="Phobius"/>
    </source>
</evidence>
<dbReference type="Proteomes" id="UP000580043">
    <property type="component" value="Unassembled WGS sequence"/>
</dbReference>
<feature type="transmembrane region" description="Helical" evidence="1">
    <location>
        <begin position="88"/>
        <end position="112"/>
    </location>
</feature>
<proteinExistence type="predicted"/>
<keyword evidence="3" id="KW-1185">Reference proteome</keyword>
<feature type="transmembrane region" description="Helical" evidence="1">
    <location>
        <begin position="47"/>
        <end position="67"/>
    </location>
</feature>
<keyword evidence="1" id="KW-0472">Membrane</keyword>
<keyword evidence="1" id="KW-0812">Transmembrane</keyword>
<feature type="transmembrane region" description="Helical" evidence="1">
    <location>
        <begin position="7"/>
        <end position="27"/>
    </location>
</feature>
<keyword evidence="1" id="KW-1133">Transmembrane helix</keyword>
<gene>
    <name evidence="2" type="ORF">HHL15_24650</name>
</gene>
<comment type="caution">
    <text evidence="2">The sequence shown here is derived from an EMBL/GenBank/DDBJ whole genome shotgun (WGS) entry which is preliminary data.</text>
</comment>
<protein>
    <submittedName>
        <fullName evidence="2">Uncharacterized protein</fullName>
    </submittedName>
</protein>
<dbReference type="RefSeq" id="WP_169148446.1">
    <property type="nucleotide sequence ID" value="NZ_JABBGA010000041.1"/>
</dbReference>
<feature type="transmembrane region" description="Helical" evidence="1">
    <location>
        <begin position="118"/>
        <end position="137"/>
    </location>
</feature>
<accession>A0A848GDT2</accession>
<dbReference type="AlphaFoldDB" id="A0A848GDT2"/>
<dbReference type="EMBL" id="JABBGA010000041">
    <property type="protein sequence ID" value="NML28945.1"/>
    <property type="molecule type" value="Genomic_DNA"/>
</dbReference>
<reference evidence="2 3" key="1">
    <citation type="submission" date="2020-04" db="EMBL/GenBank/DDBJ databases">
        <title>Zoogloea sp. G-4-1-14 isolated from soil.</title>
        <authorList>
            <person name="Dahal R.H."/>
        </authorList>
    </citation>
    <scope>NUCLEOTIDE SEQUENCE [LARGE SCALE GENOMIC DNA]</scope>
    <source>
        <strain evidence="2 3">G-4-1-14</strain>
    </source>
</reference>
<organism evidence="2 3">
    <name type="scientific">Zoogloea dura</name>
    <dbReference type="NCBI Taxonomy" id="2728840"/>
    <lineage>
        <taxon>Bacteria</taxon>
        <taxon>Pseudomonadati</taxon>
        <taxon>Pseudomonadota</taxon>
        <taxon>Betaproteobacteria</taxon>
        <taxon>Rhodocyclales</taxon>
        <taxon>Zoogloeaceae</taxon>
        <taxon>Zoogloea</taxon>
    </lineage>
</organism>
<sequence>MDTKISITLAAYAYFLLVGISYMWGYWLPFELNILAFADITDIIKASAYPLLPAVGMLVTYAALDGLNTISKKQHDDYVAEGGVFRAYMRFIVGFNFLIIAAALVVSAYQVIVEPGYGKLKGAFPLISLLAFCYLLFGNKHLLELDVRVRAFFLALVCFLPSAAFRAGNGAGNELKNLAGTYWTLSPKEPCPGSSGELVLLGKLSNKYLTMVKNEKSLCVIEGGNVQLIKTISRGGA</sequence>
<evidence type="ECO:0000313" key="2">
    <source>
        <dbReference type="EMBL" id="NML28945.1"/>
    </source>
</evidence>
<evidence type="ECO:0000313" key="3">
    <source>
        <dbReference type="Proteomes" id="UP000580043"/>
    </source>
</evidence>